<reference evidence="6" key="1">
    <citation type="submission" date="2020-08" db="EMBL/GenBank/DDBJ databases">
        <title>Novel species isolated from subtropical streams in China.</title>
        <authorList>
            <person name="Lu H."/>
        </authorList>
    </citation>
    <scope>NUCLEOTIDE SEQUENCE</scope>
    <source>
        <strain evidence="6">CY7W</strain>
    </source>
</reference>
<dbReference type="GO" id="GO:0008270">
    <property type="term" value="F:zinc ion binding"/>
    <property type="evidence" value="ECO:0007669"/>
    <property type="project" value="InterPro"/>
</dbReference>
<dbReference type="GO" id="GO:0004222">
    <property type="term" value="F:metalloendopeptidase activity"/>
    <property type="evidence" value="ECO:0007669"/>
    <property type="project" value="InterPro"/>
</dbReference>
<dbReference type="Gene3D" id="3.40.390.10">
    <property type="entry name" value="Collagenase (Catalytic Domain)"/>
    <property type="match status" value="1"/>
</dbReference>
<name>A0A923KZY4_9BURK</name>
<evidence type="ECO:0000256" key="1">
    <source>
        <dbReference type="ARBA" id="ARBA00022670"/>
    </source>
</evidence>
<dbReference type="SUPFAM" id="SSF55486">
    <property type="entry name" value="Metalloproteases ('zincins'), catalytic domain"/>
    <property type="match status" value="1"/>
</dbReference>
<dbReference type="Pfam" id="PF00413">
    <property type="entry name" value="Peptidase_M10"/>
    <property type="match status" value="1"/>
</dbReference>
<evidence type="ECO:0000313" key="6">
    <source>
        <dbReference type="EMBL" id="MBC3936903.1"/>
    </source>
</evidence>
<dbReference type="GO" id="GO:0006508">
    <property type="term" value="P:proteolysis"/>
    <property type="evidence" value="ECO:0007669"/>
    <property type="project" value="UniProtKB-KW"/>
</dbReference>
<keyword evidence="6" id="KW-0482">Metalloprotease</keyword>
<accession>A0A923KZY4</accession>
<dbReference type="EMBL" id="JACOGG010000023">
    <property type="protein sequence ID" value="MBC3936903.1"/>
    <property type="molecule type" value="Genomic_DNA"/>
</dbReference>
<dbReference type="AlphaFoldDB" id="A0A923KZY4"/>
<comment type="caution">
    <text evidence="6">The sequence shown here is derived from an EMBL/GenBank/DDBJ whole genome shotgun (WGS) entry which is preliminary data.</text>
</comment>
<organism evidence="6 7">
    <name type="scientific">Undibacterium rugosum</name>
    <dbReference type="NCBI Taxonomy" id="2762291"/>
    <lineage>
        <taxon>Bacteria</taxon>
        <taxon>Pseudomonadati</taxon>
        <taxon>Pseudomonadota</taxon>
        <taxon>Betaproteobacteria</taxon>
        <taxon>Burkholderiales</taxon>
        <taxon>Oxalobacteraceae</taxon>
        <taxon>Undibacterium</taxon>
    </lineage>
</organism>
<dbReference type="InterPro" id="IPR024079">
    <property type="entry name" value="MetalloPept_cat_dom_sf"/>
</dbReference>
<evidence type="ECO:0000256" key="4">
    <source>
        <dbReference type="ARBA" id="ARBA00022833"/>
    </source>
</evidence>
<dbReference type="Proteomes" id="UP000612361">
    <property type="component" value="Unassembled WGS sequence"/>
</dbReference>
<proteinExistence type="predicted"/>
<protein>
    <submittedName>
        <fullName evidence="6">Matrixin family metalloprotease</fullName>
    </submittedName>
</protein>
<evidence type="ECO:0000256" key="2">
    <source>
        <dbReference type="ARBA" id="ARBA00022723"/>
    </source>
</evidence>
<evidence type="ECO:0000256" key="3">
    <source>
        <dbReference type="ARBA" id="ARBA00022801"/>
    </source>
</evidence>
<dbReference type="RefSeq" id="WP_186882429.1">
    <property type="nucleotide sequence ID" value="NZ_JACOGG010000023.1"/>
</dbReference>
<feature type="domain" description="Peptidase M10 metallopeptidase" evidence="5">
    <location>
        <begin position="178"/>
        <end position="236"/>
    </location>
</feature>
<dbReference type="InterPro" id="IPR001818">
    <property type="entry name" value="Pept_M10_metallopeptidase"/>
</dbReference>
<keyword evidence="3" id="KW-0378">Hydrolase</keyword>
<keyword evidence="4" id="KW-0862">Zinc</keyword>
<evidence type="ECO:0000313" key="7">
    <source>
        <dbReference type="Proteomes" id="UP000612361"/>
    </source>
</evidence>
<dbReference type="GO" id="GO:0031012">
    <property type="term" value="C:extracellular matrix"/>
    <property type="evidence" value="ECO:0007669"/>
    <property type="project" value="InterPro"/>
</dbReference>
<evidence type="ECO:0000259" key="5">
    <source>
        <dbReference type="Pfam" id="PF00413"/>
    </source>
</evidence>
<keyword evidence="7" id="KW-1185">Reference proteome</keyword>
<keyword evidence="1" id="KW-0645">Protease</keyword>
<keyword evidence="2" id="KW-0479">Metal-binding</keyword>
<sequence>MDFSNNPDGSLRKDTTVRVIKQPKHGRLGQPFPNENRFIKYDYNYIPDLKEDFVGNDQFIIDVSADGITVRIYYTMSVDVGQPYQHLNEKGEKVVDAHRCPKDRWKISSNLPTGTDDFTNWQTTANLNAMLANASGSLINFSDLAGTAVGQTTGTGNTAQITLDTNAAGHGWFIDSTPDQNDEFLPTSNPDVWIAKSGSAADGKMDMFSVLLHEYGDALGVDHSGDDGDFMATSLQPGERRLPGSEELSLLPAMLCRVFC</sequence>
<gene>
    <name evidence="6" type="ORF">H8K47_16175</name>
</gene>